<protein>
    <recommendedName>
        <fullName evidence="3">Lysozyme</fullName>
        <ecNumber evidence="3">3.2.1.17</ecNumber>
    </recommendedName>
</protein>
<keyword evidence="3" id="KW-0326">Glycosidase</keyword>
<dbReference type="EMBL" id="NDYR01000008">
    <property type="protein sequence ID" value="OUT18447.1"/>
    <property type="molecule type" value="Genomic_DNA"/>
</dbReference>
<comment type="similarity">
    <text evidence="3">Belongs to the glycosyl hydrolase 24 family.</text>
</comment>
<gene>
    <name evidence="4" type="ORF">B9N61_05800</name>
</gene>
<keyword evidence="2 3" id="KW-0081">Bacteriolytic enzyme</keyword>
<dbReference type="GO" id="GO:0016998">
    <property type="term" value="P:cell wall macromolecule catabolic process"/>
    <property type="evidence" value="ECO:0007669"/>
    <property type="project" value="InterPro"/>
</dbReference>
<dbReference type="GO" id="GO:0003796">
    <property type="term" value="F:lysozyme activity"/>
    <property type="evidence" value="ECO:0007669"/>
    <property type="project" value="UniProtKB-EC"/>
</dbReference>
<proteinExistence type="inferred from homology"/>
<dbReference type="InterPro" id="IPR002196">
    <property type="entry name" value="Glyco_hydro_24"/>
</dbReference>
<dbReference type="AlphaFoldDB" id="A0A1Y5NCE4"/>
<dbReference type="Pfam" id="PF00959">
    <property type="entry name" value="Phage_lysozyme"/>
    <property type="match status" value="1"/>
</dbReference>
<dbReference type="PRINTS" id="PR00684">
    <property type="entry name" value="T4LYSOZYME"/>
</dbReference>
<keyword evidence="3" id="KW-0378">Hydrolase</keyword>
<dbReference type="PANTHER" id="PTHR37406:SF1">
    <property type="entry name" value="T4-TYPE LYSOZYME 1-RELATED"/>
    <property type="match status" value="1"/>
</dbReference>
<dbReference type="InterPro" id="IPR001165">
    <property type="entry name" value="T4-type_lysozyme"/>
</dbReference>
<name>A0A1Y5NCE4_9BACT</name>
<dbReference type="SUPFAM" id="SSF53955">
    <property type="entry name" value="Lysozyme-like"/>
    <property type="match status" value="1"/>
</dbReference>
<dbReference type="GO" id="GO:0009253">
    <property type="term" value="P:peptidoglycan catabolic process"/>
    <property type="evidence" value="ECO:0007669"/>
    <property type="project" value="InterPro"/>
</dbReference>
<evidence type="ECO:0000313" key="5">
    <source>
        <dbReference type="Proteomes" id="UP000196534"/>
    </source>
</evidence>
<evidence type="ECO:0000256" key="1">
    <source>
        <dbReference type="ARBA" id="ARBA00022529"/>
    </source>
</evidence>
<dbReference type="GO" id="GO:0042742">
    <property type="term" value="P:defense response to bacterium"/>
    <property type="evidence" value="ECO:0007669"/>
    <property type="project" value="UniProtKB-KW"/>
</dbReference>
<evidence type="ECO:0000313" key="4">
    <source>
        <dbReference type="EMBL" id="OUT18447.1"/>
    </source>
</evidence>
<dbReference type="RefSeq" id="WP_087586304.1">
    <property type="nucleotide sequence ID" value="NZ_CABMKP010000008.1"/>
</dbReference>
<dbReference type="EC" id="3.2.1.17" evidence="3"/>
<dbReference type="Gene3D" id="1.10.530.40">
    <property type="match status" value="1"/>
</dbReference>
<dbReference type="Proteomes" id="UP000196534">
    <property type="component" value="Unassembled WGS sequence"/>
</dbReference>
<comment type="caution">
    <text evidence="4">The sequence shown here is derived from an EMBL/GenBank/DDBJ whole genome shotgun (WGS) entry which is preliminary data.</text>
</comment>
<accession>A0A1Y5NCE4</accession>
<evidence type="ECO:0000256" key="2">
    <source>
        <dbReference type="ARBA" id="ARBA00022638"/>
    </source>
</evidence>
<dbReference type="InterPro" id="IPR052619">
    <property type="entry name" value="Phage_lysozyme-like"/>
</dbReference>
<keyword evidence="1 3" id="KW-0929">Antimicrobial</keyword>
<comment type="catalytic activity">
    <reaction evidence="3">
        <text>Hydrolysis of (1-&gt;4)-beta-linkages between N-acetylmuramic acid and N-acetyl-D-glucosamine residues in a peptidoglycan and between N-acetyl-D-glucosamine residues in chitodextrins.</text>
        <dbReference type="EC" id="3.2.1.17"/>
    </reaction>
</comment>
<organism evidence="4 5">
    <name type="scientific">Campylobacter concisus</name>
    <dbReference type="NCBI Taxonomy" id="199"/>
    <lineage>
        <taxon>Bacteria</taxon>
        <taxon>Pseudomonadati</taxon>
        <taxon>Campylobacterota</taxon>
        <taxon>Epsilonproteobacteria</taxon>
        <taxon>Campylobacterales</taxon>
        <taxon>Campylobacteraceae</taxon>
        <taxon>Campylobacter</taxon>
    </lineage>
</organism>
<dbReference type="InterPro" id="IPR023346">
    <property type="entry name" value="Lysozyme-like_dom_sf"/>
</dbReference>
<dbReference type="PANTHER" id="PTHR37406">
    <property type="entry name" value="T4-TYPE LYSOZYME 1-RELATED"/>
    <property type="match status" value="1"/>
</dbReference>
<reference evidence="4 5" key="1">
    <citation type="submission" date="2017-04" db="EMBL/GenBank/DDBJ databases">
        <title>Complete genome of Campylobacter concisus ATCC 33237T and draft genomes for an additional eight well characterized C. concisus strains.</title>
        <authorList>
            <person name="Cornelius A.J."/>
            <person name="Miller W.G."/>
            <person name="Lastovica A.J."/>
            <person name="On S.L."/>
            <person name="French N.P."/>
            <person name="Vandenberg O."/>
            <person name="Biggs P.J."/>
        </authorList>
    </citation>
    <scope>NUCLEOTIDE SEQUENCE [LARGE SCALE GENOMIC DNA]</scope>
    <source>
        <strain evidence="4 5">Lasto205.94</strain>
    </source>
</reference>
<sequence length="144" mass="16091">MTLIEKIKENEGFSNKVYEDTLGYSTVGYGFLLAALTADELALNGGKAEPMSKDVADKILKLKLEKLTPAVFATFDWLKQKPQNVQEVVIEMAYQLDVSKVKKFVTTMHHIRMGEYEAAYQSGMSSLWAKQTPNRAKKVLGGLL</sequence>
<dbReference type="GO" id="GO:0031640">
    <property type="term" value="P:killing of cells of another organism"/>
    <property type="evidence" value="ECO:0007669"/>
    <property type="project" value="UniProtKB-KW"/>
</dbReference>
<dbReference type="InterPro" id="IPR023347">
    <property type="entry name" value="Lysozyme_dom_sf"/>
</dbReference>
<evidence type="ECO:0000256" key="3">
    <source>
        <dbReference type="RuleBase" id="RU003788"/>
    </source>
</evidence>